<protein>
    <recommendedName>
        <fullName evidence="3">DUF4177 domain-containing protein</fullName>
    </recommendedName>
</protein>
<dbReference type="Proteomes" id="UP001199642">
    <property type="component" value="Chromosome"/>
</dbReference>
<proteinExistence type="predicted"/>
<gene>
    <name evidence="1" type="ORF">K8F61_09470</name>
</gene>
<reference evidence="1 2" key="1">
    <citation type="submission" date="2023-01" db="EMBL/GenBank/DDBJ databases">
        <title>Characterization of estradiol degrading bacteria Microbacterium sp. MZT7 and reveal degrading genes through genome analysis.</title>
        <authorList>
            <person name="Hao P."/>
            <person name="Gao Y."/>
        </authorList>
    </citation>
    <scope>NUCLEOTIDE SEQUENCE [LARGE SCALE GENOMIC DNA]</scope>
    <source>
        <strain evidence="1 2">MZT7</strain>
    </source>
</reference>
<sequence length="91" mass="10031">MLIGTIRPRETRTVTVQGHELDEIQDLIQAETPDGWEIVSAPVSMAKKDTILTAEATIAQRDGLREIEAADMDGILASVPEGWQLLYVREG</sequence>
<evidence type="ECO:0000313" key="1">
    <source>
        <dbReference type="EMBL" id="UGS28357.1"/>
    </source>
</evidence>
<dbReference type="RefSeq" id="WP_231821472.1">
    <property type="nucleotide sequence ID" value="NZ_CP082781.1"/>
</dbReference>
<dbReference type="EMBL" id="CP082781">
    <property type="protein sequence ID" value="UGS28357.1"/>
    <property type="molecule type" value="Genomic_DNA"/>
</dbReference>
<evidence type="ECO:0008006" key="3">
    <source>
        <dbReference type="Google" id="ProtNLM"/>
    </source>
</evidence>
<accession>A0ABY3S062</accession>
<evidence type="ECO:0000313" key="2">
    <source>
        <dbReference type="Proteomes" id="UP001199642"/>
    </source>
</evidence>
<keyword evidence="2" id="KW-1185">Reference proteome</keyword>
<name>A0ABY3S062_9MICO</name>
<organism evidence="1 2">
    <name type="scientific">Microbacterium resistens</name>
    <dbReference type="NCBI Taxonomy" id="156977"/>
    <lineage>
        <taxon>Bacteria</taxon>
        <taxon>Bacillati</taxon>
        <taxon>Actinomycetota</taxon>
        <taxon>Actinomycetes</taxon>
        <taxon>Micrococcales</taxon>
        <taxon>Microbacteriaceae</taxon>
        <taxon>Microbacterium</taxon>
    </lineage>
</organism>